<dbReference type="Proteomes" id="UP000663193">
    <property type="component" value="Chromosome 10"/>
</dbReference>
<dbReference type="VEuPathDB" id="FungiDB:JI435_067400"/>
<evidence type="ECO:0000313" key="4">
    <source>
        <dbReference type="Proteomes" id="UP000663193"/>
    </source>
</evidence>
<reference evidence="4" key="1">
    <citation type="journal article" date="2021" name="BMC Genomics">
        <title>Chromosome-level genome assembly and manually-curated proteome of model necrotroph Parastagonospora nodorum Sn15 reveals a genome-wide trove of candidate effector homologs, and redundancy of virulence-related functions within an accessory chromosome.</title>
        <authorList>
            <person name="Bertazzoni S."/>
            <person name="Jones D.A.B."/>
            <person name="Phan H.T."/>
            <person name="Tan K.-C."/>
            <person name="Hane J.K."/>
        </authorList>
    </citation>
    <scope>NUCLEOTIDE SEQUENCE [LARGE SCALE GENOMIC DNA]</scope>
    <source>
        <strain evidence="4">SN15 / ATCC MYA-4574 / FGSC 10173)</strain>
    </source>
</reference>
<dbReference type="InterPro" id="IPR036249">
    <property type="entry name" value="Thioredoxin-like_sf"/>
</dbReference>
<feature type="domain" description="GST N-terminal" evidence="1">
    <location>
        <begin position="18"/>
        <end position="94"/>
    </location>
</feature>
<dbReference type="AlphaFoldDB" id="A0A7U2F7J7"/>
<dbReference type="Gene3D" id="3.40.30.10">
    <property type="entry name" value="Glutaredoxin"/>
    <property type="match status" value="1"/>
</dbReference>
<dbReference type="Pfam" id="PF22041">
    <property type="entry name" value="GST_C_7"/>
    <property type="match status" value="1"/>
</dbReference>
<dbReference type="OrthoDB" id="4951845at2759"/>
<accession>A0A7U2F7J7</accession>
<dbReference type="SUPFAM" id="SSF52833">
    <property type="entry name" value="Thioredoxin-like"/>
    <property type="match status" value="1"/>
</dbReference>
<dbReference type="InterPro" id="IPR054416">
    <property type="entry name" value="GST_UstS-like_C"/>
</dbReference>
<dbReference type="OMA" id="GTYMMDS"/>
<dbReference type="CDD" id="cd00299">
    <property type="entry name" value="GST_C_family"/>
    <property type="match status" value="1"/>
</dbReference>
<gene>
    <name evidence="3" type="ORF">JI435_067400</name>
</gene>
<dbReference type="InterPro" id="IPR036282">
    <property type="entry name" value="Glutathione-S-Trfase_C_sf"/>
</dbReference>
<sequence length="242" mass="27849">MSSQIIFYDLPSKQGTAWSLNPWKTRMILNFKQIPYTTSWIEYPDLAPQLSSLGIPPNDRSAPDYKTDYAIPTITMPDGTHMMDSWPIAHKLEEIHPSPSLRLDDPIVLKVRDQIANIMKPLTGFVIPKVPKRVLNERSAVYFNETRKERFGMSLVEVEETMATGEKWEEARVPVLEAVGWLEESGGPYFLGETVSYADFIFVGMMHMIKRLDEDVFQRFLAYDPALPKLYDACKPWLEKDD</sequence>
<name>A0A7U2F7J7_PHANO</name>
<organism evidence="3 4">
    <name type="scientific">Phaeosphaeria nodorum (strain SN15 / ATCC MYA-4574 / FGSC 10173)</name>
    <name type="common">Glume blotch fungus</name>
    <name type="synonym">Parastagonospora nodorum</name>
    <dbReference type="NCBI Taxonomy" id="321614"/>
    <lineage>
        <taxon>Eukaryota</taxon>
        <taxon>Fungi</taxon>
        <taxon>Dikarya</taxon>
        <taxon>Ascomycota</taxon>
        <taxon>Pezizomycotina</taxon>
        <taxon>Dothideomycetes</taxon>
        <taxon>Pleosporomycetidae</taxon>
        <taxon>Pleosporales</taxon>
        <taxon>Pleosporineae</taxon>
        <taxon>Phaeosphaeriaceae</taxon>
        <taxon>Parastagonospora</taxon>
    </lineage>
</organism>
<proteinExistence type="predicted"/>
<evidence type="ECO:0000259" key="1">
    <source>
        <dbReference type="Pfam" id="PF13409"/>
    </source>
</evidence>
<keyword evidence="4" id="KW-1185">Reference proteome</keyword>
<dbReference type="EMBL" id="CP069032">
    <property type="protein sequence ID" value="QRC99802.1"/>
    <property type="molecule type" value="Genomic_DNA"/>
</dbReference>
<evidence type="ECO:0000259" key="2">
    <source>
        <dbReference type="Pfam" id="PF22041"/>
    </source>
</evidence>
<feature type="domain" description="Glutathione S-transferase UstS-like C-terminal" evidence="2">
    <location>
        <begin position="117"/>
        <end position="214"/>
    </location>
</feature>
<dbReference type="SUPFAM" id="SSF47616">
    <property type="entry name" value="GST C-terminal domain-like"/>
    <property type="match status" value="1"/>
</dbReference>
<dbReference type="InterPro" id="IPR004045">
    <property type="entry name" value="Glutathione_S-Trfase_N"/>
</dbReference>
<protein>
    <recommendedName>
        <fullName evidence="5">GST N-terminal domain-containing protein</fullName>
    </recommendedName>
</protein>
<evidence type="ECO:0008006" key="5">
    <source>
        <dbReference type="Google" id="ProtNLM"/>
    </source>
</evidence>
<dbReference type="Gene3D" id="1.20.1050.10">
    <property type="match status" value="1"/>
</dbReference>
<evidence type="ECO:0000313" key="3">
    <source>
        <dbReference type="EMBL" id="QRC99802.1"/>
    </source>
</evidence>
<dbReference type="Pfam" id="PF13409">
    <property type="entry name" value="GST_N_2"/>
    <property type="match status" value="1"/>
</dbReference>